<protein>
    <submittedName>
        <fullName evidence="4">Polysaccharide deacetylase family protein</fullName>
        <ecNumber evidence="4">3.-.-.-</ecNumber>
    </submittedName>
</protein>
<gene>
    <name evidence="4" type="ORF">WCD74_14090</name>
</gene>
<organism evidence="4 5">
    <name type="scientific">Actinomycetospora aurantiaca</name>
    <dbReference type="NCBI Taxonomy" id="3129233"/>
    <lineage>
        <taxon>Bacteria</taxon>
        <taxon>Bacillati</taxon>
        <taxon>Actinomycetota</taxon>
        <taxon>Actinomycetes</taxon>
        <taxon>Pseudonocardiales</taxon>
        <taxon>Pseudonocardiaceae</taxon>
        <taxon>Actinomycetospora</taxon>
    </lineage>
</organism>
<dbReference type="PANTHER" id="PTHR34216">
    <property type="match status" value="1"/>
</dbReference>
<dbReference type="EC" id="3.-.-.-" evidence="4"/>
<reference evidence="4 5" key="1">
    <citation type="submission" date="2024-03" db="EMBL/GenBank/DDBJ databases">
        <title>Actinomycetospora sp. OC33-EN08, a novel actinomycete isolated from wild orchid (Aerides multiflora).</title>
        <authorList>
            <person name="Suriyachadkun C."/>
        </authorList>
    </citation>
    <scope>NUCLEOTIDE SEQUENCE [LARGE SCALE GENOMIC DNA]</scope>
    <source>
        <strain evidence="4 5">OC33-EN08</strain>
    </source>
</reference>
<evidence type="ECO:0000259" key="3">
    <source>
        <dbReference type="PROSITE" id="PS51677"/>
    </source>
</evidence>
<keyword evidence="2" id="KW-0732">Signal</keyword>
<keyword evidence="4" id="KW-0378">Hydrolase</keyword>
<dbReference type="RefSeq" id="WP_337695480.1">
    <property type="nucleotide sequence ID" value="NZ_JBBEGN010000006.1"/>
</dbReference>
<evidence type="ECO:0000313" key="5">
    <source>
        <dbReference type="Proteomes" id="UP001385809"/>
    </source>
</evidence>
<evidence type="ECO:0000256" key="1">
    <source>
        <dbReference type="ARBA" id="ARBA00004613"/>
    </source>
</evidence>
<sequence>MGNRLLVLGWHNIDPTPGFPDPPGVGRLGFAKQLRMLSRFANVLPLQTALGLMEAGEPLPSRAVVLTFDDGYRDNLELGVPMLERHGLPATFFLVPGFLSGTVGAWWEDLSAAFERARASSLRFGGTVYPLGSPAEREAAHGAVRASLKTLDHAARVAEVARVSAMLDPAPSSVGEGLFMDWSGAKALLAAGHEVGSHTVSHAILERESEAGQRAELGESRAALESGLGITVDTLAFPNGSSGDYSDVTTRVAADAGYRCAVTTTAGLASGKDSPYEMRRVVVTPTTDLPSVAEKGWRKARGLVGRRVGALTGRR</sequence>
<dbReference type="InterPro" id="IPR051398">
    <property type="entry name" value="Polysacch_Deacetylase"/>
</dbReference>
<dbReference type="InterPro" id="IPR002509">
    <property type="entry name" value="NODB_dom"/>
</dbReference>
<dbReference type="PANTHER" id="PTHR34216:SF3">
    <property type="entry name" value="POLY-BETA-1,6-N-ACETYL-D-GLUCOSAMINE N-DEACETYLASE"/>
    <property type="match status" value="1"/>
</dbReference>
<dbReference type="InterPro" id="IPR011330">
    <property type="entry name" value="Glyco_hydro/deAcase_b/a-brl"/>
</dbReference>
<accession>A0ABU8MR37</accession>
<dbReference type="GO" id="GO:0016787">
    <property type="term" value="F:hydrolase activity"/>
    <property type="evidence" value="ECO:0007669"/>
    <property type="project" value="UniProtKB-KW"/>
</dbReference>
<dbReference type="Pfam" id="PF01522">
    <property type="entry name" value="Polysacc_deac_1"/>
    <property type="match status" value="1"/>
</dbReference>
<keyword evidence="5" id="KW-1185">Reference proteome</keyword>
<proteinExistence type="predicted"/>
<dbReference type="EMBL" id="JBBEGN010000006">
    <property type="protein sequence ID" value="MEJ2868898.1"/>
    <property type="molecule type" value="Genomic_DNA"/>
</dbReference>
<comment type="caution">
    <text evidence="4">The sequence shown here is derived from an EMBL/GenBank/DDBJ whole genome shotgun (WGS) entry which is preliminary data.</text>
</comment>
<evidence type="ECO:0000256" key="2">
    <source>
        <dbReference type="ARBA" id="ARBA00022729"/>
    </source>
</evidence>
<dbReference type="SUPFAM" id="SSF88713">
    <property type="entry name" value="Glycoside hydrolase/deacetylase"/>
    <property type="match status" value="1"/>
</dbReference>
<evidence type="ECO:0000313" key="4">
    <source>
        <dbReference type="EMBL" id="MEJ2868898.1"/>
    </source>
</evidence>
<dbReference type="CDD" id="cd10918">
    <property type="entry name" value="CE4_NodB_like_5s_6s"/>
    <property type="match status" value="1"/>
</dbReference>
<dbReference type="PROSITE" id="PS51677">
    <property type="entry name" value="NODB"/>
    <property type="match status" value="1"/>
</dbReference>
<name>A0ABU8MR37_9PSEU</name>
<dbReference type="Gene3D" id="3.20.20.370">
    <property type="entry name" value="Glycoside hydrolase/deacetylase"/>
    <property type="match status" value="1"/>
</dbReference>
<feature type="domain" description="NodB homology" evidence="3">
    <location>
        <begin position="62"/>
        <end position="315"/>
    </location>
</feature>
<comment type="subcellular location">
    <subcellularLocation>
        <location evidence="1">Secreted</location>
    </subcellularLocation>
</comment>
<dbReference type="Proteomes" id="UP001385809">
    <property type="component" value="Unassembled WGS sequence"/>
</dbReference>